<dbReference type="KEGG" id="cex:CSE_00900"/>
<accession>A0A7U6GD69</accession>
<dbReference type="Proteomes" id="UP000004793">
    <property type="component" value="Chromosome"/>
</dbReference>
<name>A0A7U6GD69_CALEA</name>
<sequence length="217" mass="24264">MKKKNIAILLIVLAVAGIVLYRSIATYFTMRYIDTHSFAIPMLLTSQLRDPKIAKEYNTKGYIDISLSPNSPLKEYSLPKPKKGVYLLKKGEKLTIPLLLTFVSYDPTVTEAHVKFDPKDMSGGQVEVYYPIRDKDGNVKGTDKVNINDYISFNKKSVTIKAGQSVDVVMTLSIPKDFPNDVQPFTLNPYGIICEDTNVVLIPNDSELAPSFSICTF</sequence>
<gene>
    <name evidence="1" type="ordered locus">CSE_00900</name>
</gene>
<evidence type="ECO:0000313" key="1">
    <source>
        <dbReference type="EMBL" id="BAL80216.1"/>
    </source>
</evidence>
<reference evidence="1 2" key="1">
    <citation type="submission" date="2011-01" db="EMBL/GenBank/DDBJ databases">
        <title>Whole genome sequence of Caldisericum exile AZM16c01.</title>
        <authorList>
            <person name="Narita-Yamada S."/>
            <person name="Kawakoshi A."/>
            <person name="Nakamura S."/>
            <person name="Sasagawa M."/>
            <person name="Fukada J."/>
            <person name="Sekine M."/>
            <person name="Kato Y."/>
            <person name="Fukai R."/>
            <person name="Sasaki K."/>
            <person name="Hanamaki A."/>
            <person name="Narita H."/>
            <person name="Konno Y."/>
            <person name="Mori K."/>
            <person name="Yamazaki S."/>
            <person name="Suzuki K."/>
            <person name="Fujita N."/>
        </authorList>
    </citation>
    <scope>NUCLEOTIDE SEQUENCE [LARGE SCALE GENOMIC DNA]</scope>
    <source>
        <strain evidence="2">DSM 21853 / NBRC 104410 / AZM16c01</strain>
    </source>
</reference>
<protein>
    <submittedName>
        <fullName evidence="1">Uncharacterized protein</fullName>
    </submittedName>
</protein>
<dbReference type="RefSeq" id="WP_014452624.1">
    <property type="nucleotide sequence ID" value="NC_017096.1"/>
</dbReference>
<dbReference type="AlphaFoldDB" id="A0A7U6GD69"/>
<organism evidence="1 2">
    <name type="scientific">Caldisericum exile (strain DSM 21853 / NBRC 104410 / AZM16c01)</name>
    <dbReference type="NCBI Taxonomy" id="511051"/>
    <lineage>
        <taxon>Bacteria</taxon>
        <taxon>Pseudomonadati</taxon>
        <taxon>Caldisericota/Cryosericota group</taxon>
        <taxon>Caldisericota</taxon>
        <taxon>Caldisericia</taxon>
        <taxon>Caldisericales</taxon>
        <taxon>Caldisericaceae</taxon>
        <taxon>Caldisericum</taxon>
    </lineage>
</organism>
<dbReference type="EMBL" id="AP012051">
    <property type="protein sequence ID" value="BAL80216.1"/>
    <property type="molecule type" value="Genomic_DNA"/>
</dbReference>
<keyword evidence="2" id="KW-1185">Reference proteome</keyword>
<proteinExistence type="predicted"/>
<evidence type="ECO:0000313" key="2">
    <source>
        <dbReference type="Proteomes" id="UP000004793"/>
    </source>
</evidence>